<dbReference type="KEGG" id="thei:K1720_07215"/>
<feature type="transmembrane region" description="Helical" evidence="1">
    <location>
        <begin position="80"/>
        <end position="99"/>
    </location>
</feature>
<dbReference type="AlphaFoldDB" id="A0A9E7SCE9"/>
<keyword evidence="1" id="KW-0472">Membrane</keyword>
<protein>
    <submittedName>
        <fullName evidence="2">AbgT family transporter</fullName>
    </submittedName>
</protein>
<keyword evidence="1" id="KW-1133">Transmembrane helix</keyword>
<feature type="transmembrane region" description="Helical" evidence="1">
    <location>
        <begin position="409"/>
        <end position="424"/>
    </location>
</feature>
<gene>
    <name evidence="2" type="ORF">K1720_07215</name>
</gene>
<accession>A0A9E7SCE9</accession>
<feature type="transmembrane region" description="Helical" evidence="1">
    <location>
        <begin position="119"/>
        <end position="151"/>
    </location>
</feature>
<feature type="transmembrane region" description="Helical" evidence="1">
    <location>
        <begin position="27"/>
        <end position="47"/>
    </location>
</feature>
<feature type="transmembrane region" description="Helical" evidence="1">
    <location>
        <begin position="303"/>
        <end position="320"/>
    </location>
</feature>
<feature type="transmembrane region" description="Helical" evidence="1">
    <location>
        <begin position="158"/>
        <end position="178"/>
    </location>
</feature>
<feature type="transmembrane region" description="Helical" evidence="1">
    <location>
        <begin position="265"/>
        <end position="283"/>
    </location>
</feature>
<dbReference type="Proteomes" id="UP001056425">
    <property type="component" value="Chromosome"/>
</dbReference>
<evidence type="ECO:0000313" key="3">
    <source>
        <dbReference type="Proteomes" id="UP001056425"/>
    </source>
</evidence>
<feature type="transmembrane region" description="Helical" evidence="1">
    <location>
        <begin position="380"/>
        <end position="402"/>
    </location>
</feature>
<feature type="transmembrane region" description="Helical" evidence="1">
    <location>
        <begin position="444"/>
        <end position="462"/>
    </location>
</feature>
<dbReference type="PANTHER" id="PTHR30282:SF0">
    <property type="entry name" value="P-AMINOBENZOYL-GLUTAMATE TRANSPORT PROTEIN"/>
    <property type="match status" value="1"/>
</dbReference>
<evidence type="ECO:0000313" key="2">
    <source>
        <dbReference type="EMBL" id="USG99321.1"/>
    </source>
</evidence>
<keyword evidence="1" id="KW-0812">Transmembrane</keyword>
<dbReference type="GeneID" id="72778124"/>
<name>A0A9E7SCE9_9EURY</name>
<dbReference type="GO" id="GO:1902604">
    <property type="term" value="P:p-aminobenzoyl-glutamate transmembrane transport"/>
    <property type="evidence" value="ECO:0007669"/>
    <property type="project" value="InterPro"/>
</dbReference>
<dbReference type="Pfam" id="PF03806">
    <property type="entry name" value="ABG_transport"/>
    <property type="match status" value="1"/>
</dbReference>
<organism evidence="2 3">
    <name type="scientific">Thermococcus argininiproducens</name>
    <dbReference type="NCBI Taxonomy" id="2866384"/>
    <lineage>
        <taxon>Archaea</taxon>
        <taxon>Methanobacteriati</taxon>
        <taxon>Methanobacteriota</taxon>
        <taxon>Thermococci</taxon>
        <taxon>Thermococcales</taxon>
        <taxon>Thermococcaceae</taxon>
        <taxon>Thermococcus</taxon>
    </lineage>
</organism>
<dbReference type="PANTHER" id="PTHR30282">
    <property type="entry name" value="P-AMINOBENZOYL GLUTAMATE TRANSPORTER"/>
    <property type="match status" value="1"/>
</dbReference>
<dbReference type="EMBL" id="CP080572">
    <property type="protein sequence ID" value="USG99321.1"/>
    <property type="molecule type" value="Genomic_DNA"/>
</dbReference>
<feature type="transmembrane region" description="Helical" evidence="1">
    <location>
        <begin position="341"/>
        <end position="360"/>
    </location>
</feature>
<feature type="transmembrane region" description="Helical" evidence="1">
    <location>
        <begin position="208"/>
        <end position="231"/>
    </location>
</feature>
<feature type="transmembrane region" description="Helical" evidence="1">
    <location>
        <begin position="474"/>
        <end position="495"/>
    </location>
</feature>
<keyword evidence="3" id="KW-1185">Reference proteome</keyword>
<dbReference type="RefSeq" id="WP_251948055.1">
    <property type="nucleotide sequence ID" value="NZ_CP080572.1"/>
</dbReference>
<evidence type="ECO:0000256" key="1">
    <source>
        <dbReference type="SAM" id="Phobius"/>
    </source>
</evidence>
<sequence length="507" mass="55993">MPKEKSGALMRFINWIEKVGNKLPHMFWIFLGLWVLVILLSGVLAGISAIDPAKGEEVTIISLLNKEGLYWILTNIVKNFAQFPPLGLVLVMMMAAGFAERAGFIPALMRTLTKVPDKYLIPAIFILGICGNLASDASLVIIPPLTAALFYSRRKDPIFGLILGYAAASSGFTANLFIAGTDVLLSGITDAAAKIVDSNYNVYPTANYYFMVASTFIITAVATIFTVKYAMPRFARWEKEYEHAQVPEEYLKPITDYEIRALKKALLAAGGYFLLMLLLTIMPNGPLRDPTQNTIVPSTFLKGMVPILFLFFVIGGYVYGKSVGTVKRLTDMVNYMADAMKTMASYLVIILPIANFTYTFKHTNMASVLAIKLADFLKSAGFTGIGLFISIILIATFINLFITSGSTKWAFLAPVLVPMMYYLGYTPEWAQLLYRLGDSSTNSFTPLSPYFPVIIGYASIYKKDVGIGTIISRTFLYSMLFLVTWIILAIIWYLLGLPLGPGAPINL</sequence>
<reference evidence="2 3" key="1">
    <citation type="submission" date="2021-08" db="EMBL/GenBank/DDBJ databases">
        <title>Thermococcus onnuriiensis IOH2.</title>
        <authorList>
            <person name="Park Y.-J."/>
        </authorList>
    </citation>
    <scope>NUCLEOTIDE SEQUENCE [LARGE SCALE GENOMIC DNA]</scope>
    <source>
        <strain evidence="2 3">IOH2</strain>
    </source>
</reference>
<dbReference type="InterPro" id="IPR004697">
    <property type="entry name" value="AbgT"/>
</dbReference>
<dbReference type="GO" id="GO:0015558">
    <property type="term" value="F:secondary active p-aminobenzoyl-glutamate transmembrane transporter activity"/>
    <property type="evidence" value="ECO:0007669"/>
    <property type="project" value="InterPro"/>
</dbReference>
<proteinExistence type="predicted"/>